<comment type="similarity">
    <text evidence="2 4">Belongs to the pyridoxal phosphate-binding protein YggS/PROSC family.</text>
</comment>
<evidence type="ECO:0000256" key="3">
    <source>
        <dbReference type="PIRSR" id="PIRSR004848-1"/>
    </source>
</evidence>
<accession>A0A8I1DEY0</accession>
<dbReference type="CDD" id="cd00635">
    <property type="entry name" value="PLPDE_III_YBL036c_like"/>
    <property type="match status" value="1"/>
</dbReference>
<evidence type="ECO:0000256" key="1">
    <source>
        <dbReference type="ARBA" id="ARBA00022898"/>
    </source>
</evidence>
<comment type="function">
    <text evidence="2">Pyridoxal 5'-phosphate (PLP)-binding protein, which is involved in PLP homeostasis.</text>
</comment>
<dbReference type="InterPro" id="IPR029066">
    <property type="entry name" value="PLP-binding_barrel"/>
</dbReference>
<dbReference type="AlphaFoldDB" id="A0A8I1DEY0"/>
<dbReference type="PANTHER" id="PTHR10146:SF14">
    <property type="entry name" value="PYRIDOXAL PHOSPHATE HOMEOSTASIS PROTEIN"/>
    <property type="match status" value="1"/>
</dbReference>
<dbReference type="RefSeq" id="WP_181730818.1">
    <property type="nucleotide sequence ID" value="NZ_JACEIR010000001.1"/>
</dbReference>
<dbReference type="HAMAP" id="MF_02087">
    <property type="entry name" value="PLP_homeostasis"/>
    <property type="match status" value="1"/>
</dbReference>
<dbReference type="PIRSF" id="PIRSF004848">
    <property type="entry name" value="YBL036c_PLPDEIII"/>
    <property type="match status" value="1"/>
</dbReference>
<gene>
    <name evidence="6" type="ORF">I8U20_02670</name>
</gene>
<dbReference type="FunFam" id="3.20.20.10:FF:000018">
    <property type="entry name" value="Pyridoxal phosphate homeostasis protein"/>
    <property type="match status" value="1"/>
</dbReference>
<dbReference type="PANTHER" id="PTHR10146">
    <property type="entry name" value="PROLINE SYNTHETASE CO-TRANSCRIBED BACTERIAL HOMOLOG PROTEIN"/>
    <property type="match status" value="1"/>
</dbReference>
<keyword evidence="7" id="KW-1185">Reference proteome</keyword>
<protein>
    <recommendedName>
        <fullName evidence="2">Pyridoxal phosphate homeostasis protein</fullName>
        <shortName evidence="2">PLP homeostasis protein</shortName>
    </recommendedName>
</protein>
<evidence type="ECO:0000259" key="5">
    <source>
        <dbReference type="Pfam" id="PF01168"/>
    </source>
</evidence>
<dbReference type="SUPFAM" id="SSF51419">
    <property type="entry name" value="PLP-binding barrel"/>
    <property type="match status" value="1"/>
</dbReference>
<feature type="modified residue" description="N6-(pyridoxal phosphate)lysine" evidence="2 3">
    <location>
        <position position="36"/>
    </location>
</feature>
<dbReference type="GO" id="GO:0030170">
    <property type="term" value="F:pyridoxal phosphate binding"/>
    <property type="evidence" value="ECO:0007669"/>
    <property type="project" value="UniProtKB-UniRule"/>
</dbReference>
<dbReference type="InterPro" id="IPR001608">
    <property type="entry name" value="Ala_racemase_N"/>
</dbReference>
<proteinExistence type="inferred from homology"/>
<reference evidence="6 7" key="1">
    <citation type="submission" date="2020-12" db="EMBL/GenBank/DDBJ databases">
        <title>WGS of Thermoactinomyces spp.</title>
        <authorList>
            <person name="Cheng K."/>
        </authorList>
    </citation>
    <scope>NUCLEOTIDE SEQUENCE [LARGE SCALE GENOMIC DNA]</scope>
    <source>
        <strain evidence="7">CICC 10671\DSM 43846</strain>
    </source>
</reference>
<name>A0A8I1DEY0_THEIN</name>
<dbReference type="EMBL" id="JAECVW010000001">
    <property type="protein sequence ID" value="MBH8594226.1"/>
    <property type="molecule type" value="Genomic_DNA"/>
</dbReference>
<evidence type="ECO:0000256" key="2">
    <source>
        <dbReference type="HAMAP-Rule" id="MF_02087"/>
    </source>
</evidence>
<feature type="domain" description="Alanine racemase N-terminal" evidence="5">
    <location>
        <begin position="28"/>
        <end position="228"/>
    </location>
</feature>
<dbReference type="Gene3D" id="3.20.20.10">
    <property type="entry name" value="Alanine racemase"/>
    <property type="match status" value="1"/>
</dbReference>
<dbReference type="NCBIfam" id="TIGR00044">
    <property type="entry name" value="YggS family pyridoxal phosphate-dependent enzyme"/>
    <property type="match status" value="1"/>
</dbReference>
<comment type="caution">
    <text evidence="6">The sequence shown here is derived from an EMBL/GenBank/DDBJ whole genome shotgun (WGS) entry which is preliminary data.</text>
</comment>
<evidence type="ECO:0000256" key="4">
    <source>
        <dbReference type="RuleBase" id="RU004514"/>
    </source>
</evidence>
<dbReference type="Proteomes" id="UP000633619">
    <property type="component" value="Unassembled WGS sequence"/>
</dbReference>
<dbReference type="PROSITE" id="PS01211">
    <property type="entry name" value="UPF0001"/>
    <property type="match status" value="1"/>
</dbReference>
<evidence type="ECO:0000313" key="6">
    <source>
        <dbReference type="EMBL" id="MBH8594226.1"/>
    </source>
</evidence>
<organism evidence="6 7">
    <name type="scientific">Thermoactinomyces intermedius</name>
    <dbReference type="NCBI Taxonomy" id="2024"/>
    <lineage>
        <taxon>Bacteria</taxon>
        <taxon>Bacillati</taxon>
        <taxon>Bacillota</taxon>
        <taxon>Bacilli</taxon>
        <taxon>Bacillales</taxon>
        <taxon>Thermoactinomycetaceae</taxon>
        <taxon>Thermoactinomyces</taxon>
    </lineage>
</organism>
<keyword evidence="1 2" id="KW-0663">Pyridoxal phosphate</keyword>
<sequence>MNEFANRWEKVKQRIGQACQRSGRDPKEVHVLAVTKYLDTEATKSILDLGLEHVGENRVQNALPKWEKLKDRGTWHFIGHLQRRKAKDVVGRFSYIHSLDRFSLAEEINKRVLQSGYPPQRCFLQVNVSGEESKYGISPQELEEFALEVANLKTIDITGLMTMAPIADNPEEVRPVFRELKRLQGKLQRLNHPRLQVPHLSMGMSQDFEIAIEEGATWVRLGSVLIGGEKRGG</sequence>
<evidence type="ECO:0000313" key="7">
    <source>
        <dbReference type="Proteomes" id="UP000633619"/>
    </source>
</evidence>
<comment type="cofactor">
    <cofactor evidence="3">
        <name>pyridoxal 5'-phosphate</name>
        <dbReference type="ChEBI" id="CHEBI:597326"/>
    </cofactor>
</comment>
<dbReference type="InterPro" id="IPR011078">
    <property type="entry name" value="PyrdxlP_homeostasis"/>
</dbReference>
<dbReference type="Pfam" id="PF01168">
    <property type="entry name" value="Ala_racemase_N"/>
    <property type="match status" value="1"/>
</dbReference>